<keyword evidence="4" id="KW-1185">Reference proteome</keyword>
<gene>
    <name evidence="3" type="ORF">AXF13_01085</name>
</gene>
<dbReference type="InterPro" id="IPR002052">
    <property type="entry name" value="DNA_methylase_N6_adenine_CS"/>
</dbReference>
<evidence type="ECO:0000313" key="4">
    <source>
        <dbReference type="Proteomes" id="UP000069241"/>
    </source>
</evidence>
<proteinExistence type="predicted"/>
<dbReference type="GO" id="GO:0003676">
    <property type="term" value="F:nucleic acid binding"/>
    <property type="evidence" value="ECO:0007669"/>
    <property type="project" value="InterPro"/>
</dbReference>
<name>A0A120KLV8_9BACT</name>
<dbReference type="PIRSF" id="PIRSF004553">
    <property type="entry name" value="CHP00095"/>
    <property type="match status" value="1"/>
</dbReference>
<dbReference type="Gene3D" id="3.40.50.150">
    <property type="entry name" value="Vaccinia Virus protein VP39"/>
    <property type="match status" value="1"/>
</dbReference>
<dbReference type="AlphaFoldDB" id="A0A120KLV8"/>
<dbReference type="PROSITE" id="PS00092">
    <property type="entry name" value="N6_MTASE"/>
    <property type="match status" value="1"/>
</dbReference>
<evidence type="ECO:0000256" key="1">
    <source>
        <dbReference type="ARBA" id="ARBA00022603"/>
    </source>
</evidence>
<dbReference type="RefSeq" id="WP_062251315.1">
    <property type="nucleotide sequence ID" value="NZ_CP014229.1"/>
</dbReference>
<sequence length="183" mass="19810">MRIIAGGLGGRVLKTVEGEGYRPAMGRTREALFSMLAARGLVWSEARVLDLFAGSGSLAFEALSRGAPNALLVENAAPAMRCLQENVAALGLEGRARLAKEDVLRFLKRQPPEGFDLVFMDPPYRKNLAEPALRALADRGWLAPGAFVTAEIEKDVALTPPASFNLLAERLFGQTRICIWTAS</sequence>
<evidence type="ECO:0000256" key="2">
    <source>
        <dbReference type="ARBA" id="ARBA00022679"/>
    </source>
</evidence>
<keyword evidence="2 3" id="KW-0808">Transferase</keyword>
<keyword evidence="1 3" id="KW-0489">Methyltransferase</keyword>
<dbReference type="Proteomes" id="UP000069241">
    <property type="component" value="Chromosome"/>
</dbReference>
<dbReference type="Pfam" id="PF03602">
    <property type="entry name" value="Cons_hypoth95"/>
    <property type="match status" value="1"/>
</dbReference>
<dbReference type="GO" id="GO:0008168">
    <property type="term" value="F:methyltransferase activity"/>
    <property type="evidence" value="ECO:0007669"/>
    <property type="project" value="UniProtKB-KW"/>
</dbReference>
<dbReference type="InterPro" id="IPR029063">
    <property type="entry name" value="SAM-dependent_MTases_sf"/>
</dbReference>
<dbReference type="PANTHER" id="PTHR43542:SF1">
    <property type="entry name" value="METHYLTRANSFERASE"/>
    <property type="match status" value="1"/>
</dbReference>
<accession>A0A120KLV8</accession>
<dbReference type="SUPFAM" id="SSF53335">
    <property type="entry name" value="S-adenosyl-L-methionine-dependent methyltransferases"/>
    <property type="match status" value="1"/>
</dbReference>
<protein>
    <submittedName>
        <fullName evidence="3">16S rRNA (Guanine(966)-N(2))-methyltransferase RsmD</fullName>
    </submittedName>
</protein>
<dbReference type="NCBIfam" id="TIGR00095">
    <property type="entry name" value="16S rRNA (guanine(966)-N(2))-methyltransferase RsmD"/>
    <property type="match status" value="1"/>
</dbReference>
<evidence type="ECO:0000313" key="3">
    <source>
        <dbReference type="EMBL" id="AMD88821.1"/>
    </source>
</evidence>
<dbReference type="CDD" id="cd02440">
    <property type="entry name" value="AdoMet_MTases"/>
    <property type="match status" value="1"/>
</dbReference>
<dbReference type="STRING" id="44742.AXF13_01085"/>
<reference evidence="4" key="1">
    <citation type="submission" date="2016-02" db="EMBL/GenBank/DDBJ databases">
        <authorList>
            <person name="Holder M.E."/>
            <person name="Ajami N.J."/>
            <person name="Petrosino J.F."/>
        </authorList>
    </citation>
    <scope>NUCLEOTIDE SEQUENCE [LARGE SCALE GENOMIC DNA]</scope>
    <source>
        <strain evidence="4">CCUG 45958</strain>
    </source>
</reference>
<organism evidence="3 4">
    <name type="scientific">Desulfovibrio fairfieldensis</name>
    <dbReference type="NCBI Taxonomy" id="44742"/>
    <lineage>
        <taxon>Bacteria</taxon>
        <taxon>Pseudomonadati</taxon>
        <taxon>Thermodesulfobacteriota</taxon>
        <taxon>Desulfovibrionia</taxon>
        <taxon>Desulfovibrionales</taxon>
        <taxon>Desulfovibrionaceae</taxon>
        <taxon>Desulfovibrio</taxon>
    </lineage>
</organism>
<dbReference type="InterPro" id="IPR004398">
    <property type="entry name" value="RNA_MeTrfase_RsmD"/>
</dbReference>
<dbReference type="KEGG" id="dfi:AXF13_01085"/>
<dbReference type="PANTHER" id="PTHR43542">
    <property type="entry name" value="METHYLTRANSFERASE"/>
    <property type="match status" value="1"/>
</dbReference>
<dbReference type="EMBL" id="CP014229">
    <property type="protein sequence ID" value="AMD88821.1"/>
    <property type="molecule type" value="Genomic_DNA"/>
</dbReference>
<dbReference type="GO" id="GO:0031167">
    <property type="term" value="P:rRNA methylation"/>
    <property type="evidence" value="ECO:0007669"/>
    <property type="project" value="InterPro"/>
</dbReference>